<dbReference type="PANTHER" id="PTHR48207">
    <property type="entry name" value="SUCCINATE--HYDROXYMETHYLGLUTARATE COA-TRANSFERASE"/>
    <property type="match status" value="1"/>
</dbReference>
<sequence length="411" mass="43408">MTMRPLEGIRILDLTRVFSGPWATQMLGDLGAEVIKVEQPRRGDDLRKLGPPFLKDADGAETKESAYYLSVNRNKKSITVDIASAEGQAIVRDLADRSDVVMENFKVGDLARYGLDHASLSARNPRLIYCSITAFGQTGPNRHRMGYDTLLQAMCGVMSVTGHPDGAPGGGPIKVGFVLSDLIAGSYAATAVVSALFARDARGGTGQHIDISMFDAQVAAMSHQGMHYLVSGEDPQRFGTGAPSVVPSQVFACSDGHIVLVAGNDAQFRKLAALVGLPELGTDPLYATNGARVRNRARLIPQLEAKFVARTKQAWLDDLEANGLVAGPINAVSDVFADPHVAARGLVVAATHASGGTVPLIASPMRLSGTPLDVYAAPPVQGQHTHEILSGLLGMGAAEIAALEDKKIIVD</sequence>
<dbReference type="Proteomes" id="UP000294664">
    <property type="component" value="Unassembled WGS sequence"/>
</dbReference>
<evidence type="ECO:0000313" key="2">
    <source>
        <dbReference type="EMBL" id="TCT05193.1"/>
    </source>
</evidence>
<gene>
    <name evidence="2" type="ORF">EDC64_105224</name>
</gene>
<evidence type="ECO:0000256" key="1">
    <source>
        <dbReference type="ARBA" id="ARBA00022679"/>
    </source>
</evidence>
<evidence type="ECO:0000313" key="3">
    <source>
        <dbReference type="Proteomes" id="UP000294664"/>
    </source>
</evidence>
<dbReference type="InterPro" id="IPR050483">
    <property type="entry name" value="CoA-transferase_III_domain"/>
</dbReference>
<dbReference type="RefSeq" id="WP_207916008.1">
    <property type="nucleotide sequence ID" value="NZ_SMAI01000005.1"/>
</dbReference>
<reference evidence="2 3" key="1">
    <citation type="submission" date="2019-03" db="EMBL/GenBank/DDBJ databases">
        <title>Genomic Encyclopedia of Type Strains, Phase IV (KMG-IV): sequencing the most valuable type-strain genomes for metagenomic binning, comparative biology and taxonomic classification.</title>
        <authorList>
            <person name="Goeker M."/>
        </authorList>
    </citation>
    <scope>NUCLEOTIDE SEQUENCE [LARGE SCALE GENOMIC DNA]</scope>
    <source>
        <strain evidence="2 3">DSM 9035</strain>
    </source>
</reference>
<organism evidence="2 3">
    <name type="scientific">Aquabacter spiritensis</name>
    <dbReference type="NCBI Taxonomy" id="933073"/>
    <lineage>
        <taxon>Bacteria</taxon>
        <taxon>Pseudomonadati</taxon>
        <taxon>Pseudomonadota</taxon>
        <taxon>Alphaproteobacteria</taxon>
        <taxon>Hyphomicrobiales</taxon>
        <taxon>Xanthobacteraceae</taxon>
        <taxon>Aquabacter</taxon>
    </lineage>
</organism>
<dbReference type="Gene3D" id="3.40.50.10540">
    <property type="entry name" value="Crotonobetainyl-coa:carnitine coa-transferase, domain 1"/>
    <property type="match status" value="1"/>
</dbReference>
<name>A0A4R3LX85_9HYPH</name>
<protein>
    <submittedName>
        <fullName evidence="2">Crotonobetainyl-CoA:carnitine CoA-transferase CaiB-like acyl-CoA transferase</fullName>
    </submittedName>
</protein>
<keyword evidence="1 2" id="KW-0808">Transferase</keyword>
<dbReference type="AlphaFoldDB" id="A0A4R3LX85"/>
<dbReference type="PANTHER" id="PTHR48207:SF3">
    <property type="entry name" value="SUCCINATE--HYDROXYMETHYLGLUTARATE COA-TRANSFERASE"/>
    <property type="match status" value="1"/>
</dbReference>
<keyword evidence="3" id="KW-1185">Reference proteome</keyword>
<dbReference type="Pfam" id="PF02515">
    <property type="entry name" value="CoA_transf_3"/>
    <property type="match status" value="1"/>
</dbReference>
<dbReference type="InterPro" id="IPR044855">
    <property type="entry name" value="CoA-Trfase_III_dom3_sf"/>
</dbReference>
<comment type="caution">
    <text evidence="2">The sequence shown here is derived from an EMBL/GenBank/DDBJ whole genome shotgun (WGS) entry which is preliminary data.</text>
</comment>
<proteinExistence type="predicted"/>
<dbReference type="GO" id="GO:0008410">
    <property type="term" value="F:CoA-transferase activity"/>
    <property type="evidence" value="ECO:0007669"/>
    <property type="project" value="TreeGrafter"/>
</dbReference>
<dbReference type="SUPFAM" id="SSF89796">
    <property type="entry name" value="CoA-transferase family III (CaiB/BaiF)"/>
    <property type="match status" value="1"/>
</dbReference>
<dbReference type="InterPro" id="IPR023606">
    <property type="entry name" value="CoA-Trfase_III_dom_1_sf"/>
</dbReference>
<dbReference type="InterPro" id="IPR003673">
    <property type="entry name" value="CoA-Trfase_fam_III"/>
</dbReference>
<dbReference type="EMBL" id="SMAI01000005">
    <property type="protein sequence ID" value="TCT05193.1"/>
    <property type="molecule type" value="Genomic_DNA"/>
</dbReference>
<accession>A0A4R3LX85</accession>
<dbReference type="Gene3D" id="3.30.1540.10">
    <property type="entry name" value="formyl-coa transferase, domain 3"/>
    <property type="match status" value="1"/>
</dbReference>